<keyword evidence="1" id="KW-0732">Signal</keyword>
<protein>
    <submittedName>
        <fullName evidence="2">Uncharacterized protein</fullName>
    </submittedName>
</protein>
<dbReference type="Proteomes" id="UP000176282">
    <property type="component" value="Unassembled WGS sequence"/>
</dbReference>
<reference evidence="2 3" key="1">
    <citation type="journal article" date="2016" name="Nat. Commun.">
        <title>Thousands of microbial genomes shed light on interconnected biogeochemical processes in an aquifer system.</title>
        <authorList>
            <person name="Anantharaman K."/>
            <person name="Brown C.T."/>
            <person name="Hug L.A."/>
            <person name="Sharon I."/>
            <person name="Castelle C.J."/>
            <person name="Probst A.J."/>
            <person name="Thomas B.C."/>
            <person name="Singh A."/>
            <person name="Wilkins M.J."/>
            <person name="Karaoz U."/>
            <person name="Brodie E.L."/>
            <person name="Williams K.H."/>
            <person name="Hubbard S.S."/>
            <person name="Banfield J.F."/>
        </authorList>
    </citation>
    <scope>NUCLEOTIDE SEQUENCE [LARGE SCALE GENOMIC DNA]</scope>
</reference>
<evidence type="ECO:0000313" key="2">
    <source>
        <dbReference type="EMBL" id="OGH66474.1"/>
    </source>
</evidence>
<accession>A0A1F6M4D1</accession>
<evidence type="ECO:0000256" key="1">
    <source>
        <dbReference type="SAM" id="SignalP"/>
    </source>
</evidence>
<dbReference type="Pfam" id="PF14885">
    <property type="entry name" value="GHL15"/>
    <property type="match status" value="1"/>
</dbReference>
<dbReference type="InterPro" id="IPR029455">
    <property type="entry name" value="GHL15"/>
</dbReference>
<organism evidence="2 3">
    <name type="scientific">Candidatus Magasanikbacteria bacterium RIFCSPHIGHO2_02_FULL_47_14</name>
    <dbReference type="NCBI Taxonomy" id="1798680"/>
    <lineage>
        <taxon>Bacteria</taxon>
        <taxon>Candidatus Magasanikiibacteriota</taxon>
    </lineage>
</organism>
<name>A0A1F6M4D1_9BACT</name>
<dbReference type="EMBL" id="MFQB01000035">
    <property type="protein sequence ID" value="OGH66474.1"/>
    <property type="molecule type" value="Genomic_DNA"/>
</dbReference>
<comment type="caution">
    <text evidence="2">The sequence shown here is derived from an EMBL/GenBank/DDBJ whole genome shotgun (WGS) entry which is preliminary data.</text>
</comment>
<sequence>MKKFFLFCFFCLGFTLSSQTVFARAFPETRSTAVSVFADQLPMQNMTEAQIRFAAENYAGTQKLYTKQVDKLRAYNPDFLLLHYRLAEAAGPAAGIAHDSLEDNVVDGNAFSDEEWENNLENKDWFIKNDAGVKLRNTSWNWYPFDLARSAALRNEVADYWTGRVIKEAAATKSDGVFADSFGLVFGPWQASGAKSYMFDSNWNLDISDSQSWLANTLVPYSDRTWAILQQNNIAYIPNCGQLITSWDTIENYTHSDGCMIEGFTGFNESIETESDWELEMNNVLALANKGKITIAQTDFSSLSDSVRRSFIVGSYLISKGDKSYVNMFAAQNDGVELQWFPEYDVPLGAFVSLPKNVSELRWQGVFRRDFASGFVLVNPYNERKNISLGNTYSLATFFGGGVVASTGARPGEISYRSVTAVALEPRSAAFLLTDTAPLADNPGTPASCPLTIDRAYKTANDRAVYYVDNDCKKRPFRSATVFFTYFDSWSDVSVVSSVTLGRVPAHELGFMPLGPKYDPKYGALVKTVIDPKVYLLINNKKYWITSEMIFNDLRYDWSWIEDIDKRLLDKYPSAGEITDTTRHVDGTVIKYFDDPRVYFLENGEKRHIADEYTFNSLGYRADRIVTISSNEQYADGLEIDNTPRIRLYAR</sequence>
<feature type="signal peptide" evidence="1">
    <location>
        <begin position="1"/>
        <end position="23"/>
    </location>
</feature>
<dbReference type="AlphaFoldDB" id="A0A1F6M4D1"/>
<gene>
    <name evidence="2" type="ORF">A3J66_04280</name>
</gene>
<evidence type="ECO:0000313" key="3">
    <source>
        <dbReference type="Proteomes" id="UP000176282"/>
    </source>
</evidence>
<proteinExistence type="predicted"/>
<feature type="chain" id="PRO_5009525560" evidence="1">
    <location>
        <begin position="24"/>
        <end position="651"/>
    </location>
</feature>